<keyword evidence="2" id="KW-0813">Transport</keyword>
<organism evidence="8 9">
    <name type="scientific">Kineosporia babensis</name>
    <dbReference type="NCBI Taxonomy" id="499548"/>
    <lineage>
        <taxon>Bacteria</taxon>
        <taxon>Bacillati</taxon>
        <taxon>Actinomycetota</taxon>
        <taxon>Actinomycetes</taxon>
        <taxon>Kineosporiales</taxon>
        <taxon>Kineosporiaceae</taxon>
        <taxon>Kineosporia</taxon>
    </lineage>
</organism>
<dbReference type="SMART" id="SM00062">
    <property type="entry name" value="PBPb"/>
    <property type="match status" value="1"/>
</dbReference>
<sequence>MRRSLVTVAAAALLALGTGCAGATGATDPDDVPADLSRALPAHESGPAQASPSASPKCDDADQSYAPLPSLPDPATFADGTTLAQIRDRGRLIVGTAGDKPLLSVRNPRTGQLEGIDIELAKAMAEAILGDAGRVEFRTMPYGGREKALIEGDVDLVAHSMTMTCDRWQRVGFSAEYYRDGQRLLVREDSAVQEIEDLAETGGSVCVAKGTTTIEEVRRRQVENVVAVADAADCLAYFQRDEVDAITSNVLILAGYQLQDGYARIVGERLSDEPIALGFRKDDVEFIRYANRVLADLRENGSLERIFTQRMRDTGVQPDLGTPGYGRGEG</sequence>
<dbReference type="PANTHER" id="PTHR30085">
    <property type="entry name" value="AMINO ACID ABC TRANSPORTER PERMEASE"/>
    <property type="match status" value="1"/>
</dbReference>
<dbReference type="EMBL" id="JAJOMB010000033">
    <property type="protein sequence ID" value="MCD5316701.1"/>
    <property type="molecule type" value="Genomic_DNA"/>
</dbReference>
<dbReference type="RefSeq" id="WP_231449552.1">
    <property type="nucleotide sequence ID" value="NZ_JAJOMB010000033.1"/>
</dbReference>
<dbReference type="PROSITE" id="PS01039">
    <property type="entry name" value="SBP_BACTERIAL_3"/>
    <property type="match status" value="1"/>
</dbReference>
<dbReference type="Pfam" id="PF00497">
    <property type="entry name" value="SBP_bac_3"/>
    <property type="match status" value="1"/>
</dbReference>
<evidence type="ECO:0000256" key="3">
    <source>
        <dbReference type="ARBA" id="ARBA00022729"/>
    </source>
</evidence>
<dbReference type="Gene3D" id="3.40.190.10">
    <property type="entry name" value="Periplasmic binding protein-like II"/>
    <property type="match status" value="2"/>
</dbReference>
<dbReference type="GO" id="GO:0006865">
    <property type="term" value="P:amino acid transport"/>
    <property type="evidence" value="ECO:0007669"/>
    <property type="project" value="TreeGrafter"/>
</dbReference>
<protein>
    <submittedName>
        <fullName evidence="8">Transporter substrate-binding domain-containing protein</fullName>
    </submittedName>
</protein>
<keyword evidence="9" id="KW-1185">Reference proteome</keyword>
<feature type="chain" id="PRO_5040908974" evidence="6">
    <location>
        <begin position="24"/>
        <end position="330"/>
    </location>
</feature>
<evidence type="ECO:0000256" key="6">
    <source>
        <dbReference type="SAM" id="SignalP"/>
    </source>
</evidence>
<evidence type="ECO:0000256" key="5">
    <source>
        <dbReference type="SAM" id="MobiDB-lite"/>
    </source>
</evidence>
<dbReference type="PROSITE" id="PS51257">
    <property type="entry name" value="PROKAR_LIPOPROTEIN"/>
    <property type="match status" value="1"/>
</dbReference>
<feature type="compositionally biased region" description="Low complexity" evidence="5">
    <location>
        <begin position="47"/>
        <end position="56"/>
    </location>
</feature>
<dbReference type="InterPro" id="IPR018313">
    <property type="entry name" value="SBP_3_CS"/>
</dbReference>
<evidence type="ECO:0000313" key="9">
    <source>
        <dbReference type="Proteomes" id="UP001138997"/>
    </source>
</evidence>
<evidence type="ECO:0000313" key="8">
    <source>
        <dbReference type="EMBL" id="MCD5316701.1"/>
    </source>
</evidence>
<feature type="signal peptide" evidence="6">
    <location>
        <begin position="1"/>
        <end position="23"/>
    </location>
</feature>
<evidence type="ECO:0000259" key="7">
    <source>
        <dbReference type="SMART" id="SM00062"/>
    </source>
</evidence>
<feature type="region of interest" description="Disordered" evidence="5">
    <location>
        <begin position="22"/>
        <end position="77"/>
    </location>
</feature>
<dbReference type="SUPFAM" id="SSF53850">
    <property type="entry name" value="Periplasmic binding protein-like II"/>
    <property type="match status" value="1"/>
</dbReference>
<accession>A0A9X1NP43</accession>
<proteinExistence type="inferred from homology"/>
<dbReference type="PANTHER" id="PTHR30085:SF6">
    <property type="entry name" value="ABC TRANSPORTER GLUTAMINE-BINDING PROTEIN GLNH"/>
    <property type="match status" value="1"/>
</dbReference>
<comment type="similarity">
    <text evidence="1 4">Belongs to the bacterial solute-binding protein 3 family.</text>
</comment>
<dbReference type="AlphaFoldDB" id="A0A9X1NP43"/>
<comment type="caution">
    <text evidence="8">The sequence shown here is derived from an EMBL/GenBank/DDBJ whole genome shotgun (WGS) entry which is preliminary data.</text>
</comment>
<gene>
    <name evidence="8" type="ORF">LR394_37970</name>
</gene>
<dbReference type="InterPro" id="IPR001638">
    <property type="entry name" value="Solute-binding_3/MltF_N"/>
</dbReference>
<dbReference type="InterPro" id="IPR051455">
    <property type="entry name" value="Bact_solute-bind_prot3"/>
</dbReference>
<feature type="domain" description="Solute-binding protein family 3/N-terminal" evidence="7">
    <location>
        <begin position="91"/>
        <end position="310"/>
    </location>
</feature>
<reference evidence="8" key="1">
    <citation type="submission" date="2021-11" db="EMBL/GenBank/DDBJ databases">
        <title>Streptomyces corallinus and Kineosporia corallina sp. nov., two new coral-derived marine actinobacteria.</title>
        <authorList>
            <person name="Buangrab K."/>
            <person name="Sutthacheep M."/>
            <person name="Yeemin T."/>
            <person name="Harunari E."/>
            <person name="Igarashi Y."/>
            <person name="Sripreechasak P."/>
            <person name="Kanchanasin P."/>
            <person name="Tanasupawat S."/>
            <person name="Phongsopitanun W."/>
        </authorList>
    </citation>
    <scope>NUCLEOTIDE SEQUENCE</scope>
    <source>
        <strain evidence="8">JCM 31032</strain>
    </source>
</reference>
<name>A0A9X1NP43_9ACTN</name>
<evidence type="ECO:0000256" key="1">
    <source>
        <dbReference type="ARBA" id="ARBA00010333"/>
    </source>
</evidence>
<dbReference type="Proteomes" id="UP001138997">
    <property type="component" value="Unassembled WGS sequence"/>
</dbReference>
<evidence type="ECO:0000256" key="4">
    <source>
        <dbReference type="RuleBase" id="RU003744"/>
    </source>
</evidence>
<dbReference type="GO" id="GO:0005576">
    <property type="term" value="C:extracellular region"/>
    <property type="evidence" value="ECO:0007669"/>
    <property type="project" value="TreeGrafter"/>
</dbReference>
<dbReference type="GO" id="GO:0030288">
    <property type="term" value="C:outer membrane-bounded periplasmic space"/>
    <property type="evidence" value="ECO:0007669"/>
    <property type="project" value="TreeGrafter"/>
</dbReference>
<evidence type="ECO:0000256" key="2">
    <source>
        <dbReference type="ARBA" id="ARBA00022448"/>
    </source>
</evidence>
<keyword evidence="3 6" id="KW-0732">Signal</keyword>